<dbReference type="Pfam" id="PF01225">
    <property type="entry name" value="Mur_ligase"/>
    <property type="match status" value="1"/>
</dbReference>
<dbReference type="InterPro" id="IPR036565">
    <property type="entry name" value="Mur-like_cat_sf"/>
</dbReference>
<sequence length="201" mass="22317">MSIAKGKENISGADVVVFSTAIKQDNPEVAEARRINIPVIHRGELLAELTRMKIAICVSGTHGKTTTTSIIDEVLQKGGLFPTTVVGGIIKGKSQARFGKGDYLVCEADESDKSFLKLFPSYAVITNIEAEHLDYYKDLDEIKNHFTYFANHVPFWGCVFLGADSVSTLEIKDRIHRRTITYGLNENAELRAVNIRKNKIS</sequence>
<comment type="caution">
    <text evidence="3">The sequence shown here is derived from an EMBL/GenBank/DDBJ whole genome shotgun (WGS) entry which is preliminary data.</text>
</comment>
<evidence type="ECO:0000259" key="1">
    <source>
        <dbReference type="Pfam" id="PF01225"/>
    </source>
</evidence>
<dbReference type="PANTHER" id="PTHR43445:SF3">
    <property type="entry name" value="UDP-N-ACETYLMURAMATE--L-ALANINE LIGASE"/>
    <property type="match status" value="1"/>
</dbReference>
<dbReference type="PANTHER" id="PTHR43445">
    <property type="entry name" value="UDP-N-ACETYLMURAMATE--L-ALANINE LIGASE-RELATED"/>
    <property type="match status" value="1"/>
</dbReference>
<dbReference type="AlphaFoldDB" id="X1NJI2"/>
<dbReference type="GO" id="GO:0005524">
    <property type="term" value="F:ATP binding"/>
    <property type="evidence" value="ECO:0007669"/>
    <property type="project" value="InterPro"/>
</dbReference>
<dbReference type="Gene3D" id="3.40.1190.10">
    <property type="entry name" value="Mur-like, catalytic domain"/>
    <property type="match status" value="1"/>
</dbReference>
<dbReference type="InterPro" id="IPR013221">
    <property type="entry name" value="Mur_ligase_cen"/>
</dbReference>
<dbReference type="Pfam" id="PF08245">
    <property type="entry name" value="Mur_ligase_M"/>
    <property type="match status" value="1"/>
</dbReference>
<feature type="domain" description="Mur ligase central" evidence="2">
    <location>
        <begin position="58"/>
        <end position="198"/>
    </location>
</feature>
<dbReference type="InterPro" id="IPR050061">
    <property type="entry name" value="MurCDEF_pg_biosynth"/>
</dbReference>
<dbReference type="EMBL" id="BARV01015105">
    <property type="protein sequence ID" value="GAI26945.1"/>
    <property type="molecule type" value="Genomic_DNA"/>
</dbReference>
<evidence type="ECO:0008006" key="4">
    <source>
        <dbReference type="Google" id="ProtNLM"/>
    </source>
</evidence>
<organism evidence="3">
    <name type="scientific">marine sediment metagenome</name>
    <dbReference type="NCBI Taxonomy" id="412755"/>
    <lineage>
        <taxon>unclassified sequences</taxon>
        <taxon>metagenomes</taxon>
        <taxon>ecological metagenomes</taxon>
    </lineage>
</organism>
<proteinExistence type="predicted"/>
<evidence type="ECO:0000313" key="3">
    <source>
        <dbReference type="EMBL" id="GAI26945.1"/>
    </source>
</evidence>
<evidence type="ECO:0000259" key="2">
    <source>
        <dbReference type="Pfam" id="PF08245"/>
    </source>
</evidence>
<protein>
    <recommendedName>
        <fullName evidence="4">Mur ligase central domain-containing protein</fullName>
    </recommendedName>
</protein>
<feature type="non-terminal residue" evidence="3">
    <location>
        <position position="201"/>
    </location>
</feature>
<dbReference type="SUPFAM" id="SSF51984">
    <property type="entry name" value="MurCD N-terminal domain"/>
    <property type="match status" value="1"/>
</dbReference>
<name>X1NJI2_9ZZZZ</name>
<dbReference type="Gene3D" id="3.40.50.720">
    <property type="entry name" value="NAD(P)-binding Rossmann-like Domain"/>
    <property type="match status" value="1"/>
</dbReference>
<accession>X1NJI2</accession>
<reference evidence="3" key="1">
    <citation type="journal article" date="2014" name="Front. Microbiol.">
        <title>High frequency of phylogenetically diverse reductive dehalogenase-homologous genes in deep subseafloor sedimentary metagenomes.</title>
        <authorList>
            <person name="Kawai M."/>
            <person name="Futagami T."/>
            <person name="Toyoda A."/>
            <person name="Takaki Y."/>
            <person name="Nishi S."/>
            <person name="Hori S."/>
            <person name="Arai W."/>
            <person name="Tsubouchi T."/>
            <person name="Morono Y."/>
            <person name="Uchiyama I."/>
            <person name="Ito T."/>
            <person name="Fujiyama A."/>
            <person name="Inagaki F."/>
            <person name="Takami H."/>
        </authorList>
    </citation>
    <scope>NUCLEOTIDE SEQUENCE</scope>
    <source>
        <strain evidence="3">Expedition CK06-06</strain>
    </source>
</reference>
<dbReference type="InterPro" id="IPR000713">
    <property type="entry name" value="Mur_ligase_N"/>
</dbReference>
<gene>
    <name evidence="3" type="ORF">S06H3_26175</name>
</gene>
<feature type="domain" description="Mur ligase N-terminal catalytic" evidence="1">
    <location>
        <begin position="7"/>
        <end position="52"/>
    </location>
</feature>
<dbReference type="GO" id="GO:0016881">
    <property type="term" value="F:acid-amino acid ligase activity"/>
    <property type="evidence" value="ECO:0007669"/>
    <property type="project" value="InterPro"/>
</dbReference>
<dbReference type="SUPFAM" id="SSF53623">
    <property type="entry name" value="MurD-like peptide ligases, catalytic domain"/>
    <property type="match status" value="1"/>
</dbReference>